<sequence length="655" mass="73126">MAKAIKELGDPDELAKSEDLIVLKLEEACTNKRLLPEDIELSSDSGSFSLSERTFINHRAFLGNLRYSAVLVAGCPEFSSSKAFLESARYVLKKVRSLVLVHNRNKICDLVAWFPAITTFVLYHNLRLEWEAGVTAIGLSPTSRMTQLLGTMPAIGLNYLALSEATLINLLYKCPKLAVVMSPNMDGALSATETATMAFKCPPVAFHHKELVIGCTITHYTGTPLVIGATDGYAVEKAHQHFSEVEHLELTASCESVLEKVASYTKVTHLTLTFGSSKSRCSFEPHVTQVLSVLRLVHLSLTNFSEVKLSIIADQCPQLEFLGICACGVEDDKNTTGNFSNLENLRIGSDMKEHSFFKLLRSCPGLRELHLENDELTTAFIAGSSPSFVESTELEHLQRLTLRTNRDGRCGVDSRNNLPSDLDSVLLRLPSLRRVRTDNFKIRLHIASCFPNILLEWCVCTFCSAEFPKIDEFQNEVYTHNQFLDPKKAVGSVQSELRVNSAEAINAEDTVHTNKEVKRDAEAGVIIQAEETLSVHRPSKQEREYLRRRRANTTDEERAADAKRKRCARQDLGCRQLENARRRRGYNPSGRFPGATARFEREFVGNPFDATCVVCDRLWFAGDLALRQCTQSERVGQVCVCGTCRDEVHCSGLPQ</sequence>
<proteinExistence type="predicted"/>
<reference evidence="1" key="1">
    <citation type="submission" date="2020-05" db="EMBL/GenBank/DDBJ databases">
        <title>Large-scale comparative analyses of tick genomes elucidate their genetic diversity and vector capacities.</title>
        <authorList>
            <person name="Jia N."/>
            <person name="Wang J."/>
            <person name="Shi W."/>
            <person name="Du L."/>
            <person name="Sun Y."/>
            <person name="Zhan W."/>
            <person name="Jiang J."/>
            <person name="Wang Q."/>
            <person name="Zhang B."/>
            <person name="Ji P."/>
            <person name="Sakyi L.B."/>
            <person name="Cui X."/>
            <person name="Yuan T."/>
            <person name="Jiang B."/>
            <person name="Yang W."/>
            <person name="Lam T.T.-Y."/>
            <person name="Chang Q."/>
            <person name="Ding S."/>
            <person name="Wang X."/>
            <person name="Zhu J."/>
            <person name="Ruan X."/>
            <person name="Zhao L."/>
            <person name="Wei J."/>
            <person name="Que T."/>
            <person name="Du C."/>
            <person name="Cheng J."/>
            <person name="Dai P."/>
            <person name="Han X."/>
            <person name="Huang E."/>
            <person name="Gao Y."/>
            <person name="Liu J."/>
            <person name="Shao H."/>
            <person name="Ye R."/>
            <person name="Li L."/>
            <person name="Wei W."/>
            <person name="Wang X."/>
            <person name="Wang C."/>
            <person name="Yang T."/>
            <person name="Huo Q."/>
            <person name="Li W."/>
            <person name="Guo W."/>
            <person name="Chen H."/>
            <person name="Zhou L."/>
            <person name="Ni X."/>
            <person name="Tian J."/>
            <person name="Zhou Y."/>
            <person name="Sheng Y."/>
            <person name="Liu T."/>
            <person name="Pan Y."/>
            <person name="Xia L."/>
            <person name="Li J."/>
            <person name="Zhao F."/>
            <person name="Cao W."/>
        </authorList>
    </citation>
    <scope>NUCLEOTIDE SEQUENCE</scope>
    <source>
        <strain evidence="1">Dsil-2018</strain>
    </source>
</reference>
<protein>
    <submittedName>
        <fullName evidence="1">Uncharacterized protein</fullName>
    </submittedName>
</protein>
<comment type="caution">
    <text evidence="1">The sequence shown here is derived from an EMBL/GenBank/DDBJ whole genome shotgun (WGS) entry which is preliminary data.</text>
</comment>
<dbReference type="Proteomes" id="UP000821865">
    <property type="component" value="Chromosome 7"/>
</dbReference>
<gene>
    <name evidence="1" type="ORF">HPB49_000189</name>
</gene>
<dbReference type="EMBL" id="CM023476">
    <property type="protein sequence ID" value="KAH7940419.1"/>
    <property type="molecule type" value="Genomic_DNA"/>
</dbReference>
<evidence type="ECO:0000313" key="2">
    <source>
        <dbReference type="Proteomes" id="UP000821865"/>
    </source>
</evidence>
<keyword evidence="2" id="KW-1185">Reference proteome</keyword>
<name>A0ACB8CCF0_DERSI</name>
<accession>A0ACB8CCF0</accession>
<organism evidence="1 2">
    <name type="scientific">Dermacentor silvarum</name>
    <name type="common">Tick</name>
    <dbReference type="NCBI Taxonomy" id="543639"/>
    <lineage>
        <taxon>Eukaryota</taxon>
        <taxon>Metazoa</taxon>
        <taxon>Ecdysozoa</taxon>
        <taxon>Arthropoda</taxon>
        <taxon>Chelicerata</taxon>
        <taxon>Arachnida</taxon>
        <taxon>Acari</taxon>
        <taxon>Parasitiformes</taxon>
        <taxon>Ixodida</taxon>
        <taxon>Ixodoidea</taxon>
        <taxon>Ixodidae</taxon>
        <taxon>Rhipicephalinae</taxon>
        <taxon>Dermacentor</taxon>
    </lineage>
</organism>
<evidence type="ECO:0000313" key="1">
    <source>
        <dbReference type="EMBL" id="KAH7940419.1"/>
    </source>
</evidence>